<feature type="transmembrane region" description="Helical" evidence="8">
    <location>
        <begin position="387"/>
        <end position="404"/>
    </location>
</feature>
<evidence type="ECO:0000256" key="5">
    <source>
        <dbReference type="ARBA" id="ARBA00022692"/>
    </source>
</evidence>
<evidence type="ECO:0000256" key="6">
    <source>
        <dbReference type="ARBA" id="ARBA00022989"/>
    </source>
</evidence>
<evidence type="ECO:0000256" key="2">
    <source>
        <dbReference type="ARBA" id="ARBA00022448"/>
    </source>
</evidence>
<name>A0ABQ2ES63_9DEIO</name>
<gene>
    <name evidence="10" type="ORF">GCM10008955_16790</name>
</gene>
<dbReference type="PANTHER" id="PTHR43357">
    <property type="entry name" value="INNER MEMBRANE ABC TRANSPORTER PERMEASE PROTEIN YDCV"/>
    <property type="match status" value="1"/>
</dbReference>
<feature type="transmembrane region" description="Helical" evidence="8">
    <location>
        <begin position="324"/>
        <end position="347"/>
    </location>
</feature>
<feature type="domain" description="ABC transmembrane type-1" evidence="9">
    <location>
        <begin position="321"/>
        <end position="511"/>
    </location>
</feature>
<comment type="similarity">
    <text evidence="8">Belongs to the binding-protein-dependent transport system permease family.</text>
</comment>
<keyword evidence="4" id="KW-0997">Cell inner membrane</keyword>
<evidence type="ECO:0000256" key="8">
    <source>
        <dbReference type="RuleBase" id="RU363032"/>
    </source>
</evidence>
<evidence type="ECO:0000256" key="1">
    <source>
        <dbReference type="ARBA" id="ARBA00004429"/>
    </source>
</evidence>
<keyword evidence="7 8" id="KW-0472">Membrane</keyword>
<keyword evidence="5 8" id="KW-0812">Transmembrane</keyword>
<dbReference type="Pfam" id="PF00528">
    <property type="entry name" value="BPD_transp_1"/>
    <property type="match status" value="2"/>
</dbReference>
<evidence type="ECO:0000256" key="3">
    <source>
        <dbReference type="ARBA" id="ARBA00022475"/>
    </source>
</evidence>
<feature type="transmembrane region" description="Helical" evidence="8">
    <location>
        <begin position="448"/>
        <end position="473"/>
    </location>
</feature>
<feature type="transmembrane region" description="Helical" evidence="8">
    <location>
        <begin position="359"/>
        <end position="381"/>
    </location>
</feature>
<protein>
    <submittedName>
        <fullName evidence="10">ABC transporter permease</fullName>
    </submittedName>
</protein>
<organism evidence="10 11">
    <name type="scientific">Deinococcus malanensis</name>
    <dbReference type="NCBI Taxonomy" id="1706855"/>
    <lineage>
        <taxon>Bacteria</taxon>
        <taxon>Thermotogati</taxon>
        <taxon>Deinococcota</taxon>
        <taxon>Deinococci</taxon>
        <taxon>Deinococcales</taxon>
        <taxon>Deinococcaceae</taxon>
        <taxon>Deinococcus</taxon>
    </lineage>
</organism>
<feature type="transmembrane region" description="Helical" evidence="8">
    <location>
        <begin position="493"/>
        <end position="512"/>
    </location>
</feature>
<dbReference type="Gene3D" id="1.10.3720.10">
    <property type="entry name" value="MetI-like"/>
    <property type="match status" value="2"/>
</dbReference>
<feature type="domain" description="ABC transmembrane type-1" evidence="9">
    <location>
        <begin position="53"/>
        <end position="248"/>
    </location>
</feature>
<dbReference type="PROSITE" id="PS50928">
    <property type="entry name" value="ABC_TM1"/>
    <property type="match status" value="2"/>
</dbReference>
<evidence type="ECO:0000256" key="7">
    <source>
        <dbReference type="ARBA" id="ARBA00023136"/>
    </source>
</evidence>
<dbReference type="InterPro" id="IPR035906">
    <property type="entry name" value="MetI-like_sf"/>
</dbReference>
<dbReference type="Proteomes" id="UP000647587">
    <property type="component" value="Unassembled WGS sequence"/>
</dbReference>
<feature type="transmembrane region" description="Helical" evidence="8">
    <location>
        <begin position="230"/>
        <end position="249"/>
    </location>
</feature>
<dbReference type="PANTHER" id="PTHR43357:SF3">
    <property type="entry name" value="FE(3+)-TRANSPORT SYSTEM PERMEASE PROTEIN FBPB 2"/>
    <property type="match status" value="1"/>
</dbReference>
<feature type="transmembrane region" description="Helical" evidence="8">
    <location>
        <begin position="131"/>
        <end position="149"/>
    </location>
</feature>
<dbReference type="EMBL" id="BMPP01000006">
    <property type="protein sequence ID" value="GGK23823.1"/>
    <property type="molecule type" value="Genomic_DNA"/>
</dbReference>
<comment type="caution">
    <text evidence="10">The sequence shown here is derived from an EMBL/GenBank/DDBJ whole genome shotgun (WGS) entry which is preliminary data.</text>
</comment>
<dbReference type="CDD" id="cd06261">
    <property type="entry name" value="TM_PBP2"/>
    <property type="match status" value="2"/>
</dbReference>
<dbReference type="RefSeq" id="WP_189006630.1">
    <property type="nucleotide sequence ID" value="NZ_BMPP01000006.1"/>
</dbReference>
<feature type="transmembrane region" description="Helical" evidence="8">
    <location>
        <begin position="188"/>
        <end position="210"/>
    </location>
</feature>
<reference evidence="11" key="1">
    <citation type="journal article" date="2019" name="Int. J. Syst. Evol. Microbiol.">
        <title>The Global Catalogue of Microorganisms (GCM) 10K type strain sequencing project: providing services to taxonomists for standard genome sequencing and annotation.</title>
        <authorList>
            <consortium name="The Broad Institute Genomics Platform"/>
            <consortium name="The Broad Institute Genome Sequencing Center for Infectious Disease"/>
            <person name="Wu L."/>
            <person name="Ma J."/>
        </authorList>
    </citation>
    <scope>NUCLEOTIDE SEQUENCE [LARGE SCALE GENOMIC DNA]</scope>
    <source>
        <strain evidence="11">JCM 30331</strain>
    </source>
</reference>
<dbReference type="InterPro" id="IPR000515">
    <property type="entry name" value="MetI-like"/>
</dbReference>
<feature type="transmembrane region" description="Helical" evidence="8">
    <location>
        <begin position="281"/>
        <end position="304"/>
    </location>
</feature>
<evidence type="ECO:0000259" key="9">
    <source>
        <dbReference type="PROSITE" id="PS50928"/>
    </source>
</evidence>
<comment type="subcellular location">
    <subcellularLocation>
        <location evidence="1">Cell inner membrane</location>
        <topology evidence="1">Multi-pass membrane protein</topology>
    </subcellularLocation>
    <subcellularLocation>
        <location evidence="8">Cell membrane</location>
        <topology evidence="8">Multi-pass membrane protein</topology>
    </subcellularLocation>
</comment>
<evidence type="ECO:0000313" key="11">
    <source>
        <dbReference type="Proteomes" id="UP000647587"/>
    </source>
</evidence>
<evidence type="ECO:0000313" key="10">
    <source>
        <dbReference type="EMBL" id="GGK23823.1"/>
    </source>
</evidence>
<feature type="transmembrane region" description="Helical" evidence="8">
    <location>
        <begin position="89"/>
        <end position="111"/>
    </location>
</feature>
<accession>A0ABQ2ES63</accession>
<evidence type="ECO:0000256" key="4">
    <source>
        <dbReference type="ARBA" id="ARBA00022519"/>
    </source>
</evidence>
<dbReference type="SUPFAM" id="SSF161098">
    <property type="entry name" value="MetI-like"/>
    <property type="match status" value="2"/>
</dbReference>
<keyword evidence="3" id="KW-1003">Cell membrane</keyword>
<feature type="transmembrane region" description="Helical" evidence="8">
    <location>
        <begin position="55"/>
        <end position="77"/>
    </location>
</feature>
<sequence length="534" mass="57660">MTYRRPPLALLLPAVLTVLGVLLPLSYLALRALGAEWTELREIVFRWRNLQLLGNTVLLTAAVLVTTTLVALPLAFLSARSDFRPRSVLLLLGVLPLAIPGYVGAYALIAASGPGGALDTLLGLAWPGPSGFWGALGVLTLFTFPYLFLNLHAALRAQDPALEDAARLLGRTSTQTFRMVTLPYLRPAWLSGALLIALHVLGDFGVVSLMRYPTFSAAIYQQYTAAYDRVYSAWLALLLLLVTAAALWLEARLMRNLHVSRVSPGGAREPRRVRLGRMTPLAWIFAGTLAGAALVVPLGTILYWMRLETSPFAWAGLWEAARTALGAAAVAALTTTVLAFPLAYIGSRYRGRWARVTERAAYLGYATPPLAFALALVFFSLQVAPPLYQTLPLLIAAYTLHFVAEAVGPLRSSLNTATPRLEEAARVLGLSAGRTLTRVTLPLIRPGLLVSAAFVFLSVLKELPLTLLLSPIGFETLARNVWTYTEEAQYASAAPYALALAVSGALLTLLILRRDHPRRPGSSAGPADSPRGRP</sequence>
<proteinExistence type="inferred from homology"/>
<keyword evidence="11" id="KW-1185">Reference proteome</keyword>
<keyword evidence="6 8" id="KW-1133">Transmembrane helix</keyword>
<keyword evidence="2 8" id="KW-0813">Transport</keyword>